<feature type="compositionally biased region" description="Low complexity" evidence="1">
    <location>
        <begin position="216"/>
        <end position="225"/>
    </location>
</feature>
<keyword evidence="4" id="KW-1185">Reference proteome</keyword>
<protein>
    <submittedName>
        <fullName evidence="3">BZ3500_MvSof-1268-A1-R1_Chr1-3g01824 protein</fullName>
    </submittedName>
</protein>
<dbReference type="GO" id="GO:0005634">
    <property type="term" value="C:nucleus"/>
    <property type="evidence" value="ECO:0007669"/>
    <property type="project" value="TreeGrafter"/>
</dbReference>
<accession>A0A2X0KSN5</accession>
<dbReference type="EMBL" id="FMWP01000014">
    <property type="protein sequence ID" value="SCZ90181.1"/>
    <property type="molecule type" value="Genomic_DNA"/>
</dbReference>
<dbReference type="Gene3D" id="1.10.472.10">
    <property type="entry name" value="Cyclin-like"/>
    <property type="match status" value="1"/>
</dbReference>
<feature type="region of interest" description="Disordered" evidence="1">
    <location>
        <begin position="191"/>
        <end position="230"/>
    </location>
</feature>
<feature type="region of interest" description="Disordered" evidence="1">
    <location>
        <begin position="32"/>
        <end position="59"/>
    </location>
</feature>
<proteinExistence type="predicted"/>
<gene>
    <name evidence="3" type="ORF">BZ3500_MVSOF-1268-A1-R1_CHR1-3G01824</name>
</gene>
<dbReference type="InterPro" id="IPR013922">
    <property type="entry name" value="Cyclin_PHO80-like"/>
</dbReference>
<feature type="compositionally biased region" description="Basic and acidic residues" evidence="1">
    <location>
        <begin position="192"/>
        <end position="204"/>
    </location>
</feature>
<dbReference type="AlphaFoldDB" id="A0A2X0KSN5"/>
<name>A0A2X0KSN5_9BASI</name>
<feature type="region of interest" description="Disordered" evidence="1">
    <location>
        <begin position="242"/>
        <end position="337"/>
    </location>
</feature>
<evidence type="ECO:0000259" key="2">
    <source>
        <dbReference type="Pfam" id="PF00134"/>
    </source>
</evidence>
<feature type="compositionally biased region" description="Pro residues" evidence="1">
    <location>
        <begin position="49"/>
        <end position="59"/>
    </location>
</feature>
<dbReference type="CDD" id="cd20557">
    <property type="entry name" value="CYCLIN_ScPCL1-like"/>
    <property type="match status" value="1"/>
</dbReference>
<dbReference type="PANTHER" id="PTHR15615">
    <property type="match status" value="1"/>
</dbReference>
<dbReference type="STRING" id="289078.A0A2X0KSN5"/>
<dbReference type="GO" id="GO:0000307">
    <property type="term" value="C:cyclin-dependent protein kinase holoenzyme complex"/>
    <property type="evidence" value="ECO:0007669"/>
    <property type="project" value="TreeGrafter"/>
</dbReference>
<dbReference type="OrthoDB" id="244495at2759"/>
<sequence>MVSDRFFGFQDTALLCDHVISTLFSVGSSSANNAPSTPVSVVGGLETPPTSPPTSPKDQPPILGEFITFAYALYRTRLPTNIIYQALLLLSRLKARYPSARGTSTSPHRLFLSSLMLSSKISMDDTYSNKSWQVVGQGLFSLREVNQMERELFAFLGWNVVVRDEELAAWVSEVVEPYKVDRDAVSSPVLRKAMEERKRRRDEPASASAHLPTPSPSVSRSPSPDSLRHRRASDAAIAMLHGANAAVPSSSQRSTRQSRRSRTRTPSYCSSPSSSRGSSAYSSSTSSPVSGATTPGSPITPAGPLTPSHCVKSFPDPSGETKHTTTSTPARCEIASW</sequence>
<organism evidence="3 4">
    <name type="scientific">Microbotryum saponariae</name>
    <dbReference type="NCBI Taxonomy" id="289078"/>
    <lineage>
        <taxon>Eukaryota</taxon>
        <taxon>Fungi</taxon>
        <taxon>Dikarya</taxon>
        <taxon>Basidiomycota</taxon>
        <taxon>Pucciniomycotina</taxon>
        <taxon>Microbotryomycetes</taxon>
        <taxon>Microbotryales</taxon>
        <taxon>Microbotryaceae</taxon>
        <taxon>Microbotryum</taxon>
    </lineage>
</organism>
<evidence type="ECO:0000313" key="3">
    <source>
        <dbReference type="EMBL" id="SCZ90181.1"/>
    </source>
</evidence>
<dbReference type="SUPFAM" id="SSF47954">
    <property type="entry name" value="Cyclin-like"/>
    <property type="match status" value="1"/>
</dbReference>
<reference evidence="4" key="1">
    <citation type="submission" date="2016-10" db="EMBL/GenBank/DDBJ databases">
        <authorList>
            <person name="Jeantristanb JTB J.-T."/>
            <person name="Ricardo R."/>
        </authorList>
    </citation>
    <scope>NUCLEOTIDE SEQUENCE [LARGE SCALE GENOMIC DNA]</scope>
</reference>
<dbReference type="PANTHER" id="PTHR15615:SF108">
    <property type="entry name" value="PROTEIN CNPPD1"/>
    <property type="match status" value="1"/>
</dbReference>
<feature type="compositionally biased region" description="Low complexity" evidence="1">
    <location>
        <begin position="264"/>
        <end position="297"/>
    </location>
</feature>
<evidence type="ECO:0000313" key="4">
    <source>
        <dbReference type="Proteomes" id="UP000249723"/>
    </source>
</evidence>
<dbReference type="Proteomes" id="UP000249723">
    <property type="component" value="Unassembled WGS sequence"/>
</dbReference>
<dbReference type="GO" id="GO:0019901">
    <property type="term" value="F:protein kinase binding"/>
    <property type="evidence" value="ECO:0007669"/>
    <property type="project" value="InterPro"/>
</dbReference>
<evidence type="ECO:0000256" key="1">
    <source>
        <dbReference type="SAM" id="MobiDB-lite"/>
    </source>
</evidence>
<dbReference type="GO" id="GO:0016538">
    <property type="term" value="F:cyclin-dependent protein serine/threonine kinase regulator activity"/>
    <property type="evidence" value="ECO:0007669"/>
    <property type="project" value="TreeGrafter"/>
</dbReference>
<dbReference type="InterPro" id="IPR036915">
    <property type="entry name" value="Cyclin-like_sf"/>
</dbReference>
<feature type="domain" description="Cyclin N-terminal" evidence="2">
    <location>
        <begin position="75"/>
        <end position="160"/>
    </location>
</feature>
<dbReference type="Pfam" id="PF00134">
    <property type="entry name" value="Cyclin_N"/>
    <property type="match status" value="1"/>
</dbReference>
<dbReference type="InterPro" id="IPR006671">
    <property type="entry name" value="Cyclin_N"/>
</dbReference>